<protein>
    <submittedName>
        <fullName evidence="3">Uncharacterized protein</fullName>
    </submittedName>
</protein>
<feature type="transmembrane region" description="Helical" evidence="2">
    <location>
        <begin position="129"/>
        <end position="147"/>
    </location>
</feature>
<organism evidence="3 4">
    <name type="scientific">Cyclocybe aegerita</name>
    <name type="common">Black poplar mushroom</name>
    <name type="synonym">Agrocybe aegerita</name>
    <dbReference type="NCBI Taxonomy" id="1973307"/>
    <lineage>
        <taxon>Eukaryota</taxon>
        <taxon>Fungi</taxon>
        <taxon>Dikarya</taxon>
        <taxon>Basidiomycota</taxon>
        <taxon>Agaricomycotina</taxon>
        <taxon>Agaricomycetes</taxon>
        <taxon>Agaricomycetidae</taxon>
        <taxon>Agaricales</taxon>
        <taxon>Agaricineae</taxon>
        <taxon>Bolbitiaceae</taxon>
        <taxon>Cyclocybe</taxon>
    </lineage>
</organism>
<feature type="region of interest" description="Disordered" evidence="1">
    <location>
        <begin position="1"/>
        <end position="24"/>
    </location>
</feature>
<comment type="caution">
    <text evidence="3">The sequence shown here is derived from an EMBL/GenBank/DDBJ whole genome shotgun (WGS) entry which is preliminary data.</text>
</comment>
<reference evidence="3 4" key="1">
    <citation type="submission" date="2020-01" db="EMBL/GenBank/DDBJ databases">
        <authorList>
            <person name="Gupta K D."/>
        </authorList>
    </citation>
    <scope>NUCLEOTIDE SEQUENCE [LARGE SCALE GENOMIC DNA]</scope>
</reference>
<gene>
    <name evidence="3" type="ORF">AAE3_LOCUS10893</name>
</gene>
<sequence length="148" mass="16112">MTQEPEHIEIQGTERPLAPRNANTAHAIGGPNDDLLLPAIATLLATIPATLLSYARDTFANRASNEGPAHKPTDDTITTLWFVSIVLALFSVILRRRATPFTRYSLTASVITLLTGLLVFSWAEQPRAVSITFTVVVGCVLFTAAFYK</sequence>
<dbReference type="Proteomes" id="UP000467700">
    <property type="component" value="Unassembled WGS sequence"/>
</dbReference>
<keyword evidence="2" id="KW-0472">Membrane</keyword>
<keyword evidence="4" id="KW-1185">Reference proteome</keyword>
<evidence type="ECO:0000313" key="3">
    <source>
        <dbReference type="EMBL" id="CAA7268463.1"/>
    </source>
</evidence>
<keyword evidence="2" id="KW-1133">Transmembrane helix</keyword>
<feature type="transmembrane region" description="Helical" evidence="2">
    <location>
        <begin position="76"/>
        <end position="94"/>
    </location>
</feature>
<feature type="transmembrane region" description="Helical" evidence="2">
    <location>
        <begin position="106"/>
        <end position="123"/>
    </location>
</feature>
<dbReference type="AlphaFoldDB" id="A0A8S0XQA6"/>
<proteinExistence type="predicted"/>
<evidence type="ECO:0000313" key="4">
    <source>
        <dbReference type="Proteomes" id="UP000467700"/>
    </source>
</evidence>
<evidence type="ECO:0000256" key="2">
    <source>
        <dbReference type="SAM" id="Phobius"/>
    </source>
</evidence>
<dbReference type="EMBL" id="CACVBS010000068">
    <property type="protein sequence ID" value="CAA7268463.1"/>
    <property type="molecule type" value="Genomic_DNA"/>
</dbReference>
<evidence type="ECO:0000256" key="1">
    <source>
        <dbReference type="SAM" id="MobiDB-lite"/>
    </source>
</evidence>
<keyword evidence="2" id="KW-0812">Transmembrane</keyword>
<accession>A0A8S0XQA6</accession>
<name>A0A8S0XQA6_CYCAE</name>
<feature type="transmembrane region" description="Helical" evidence="2">
    <location>
        <begin position="35"/>
        <end position="56"/>
    </location>
</feature>